<organism evidence="2">
    <name type="scientific">Mycobacterium xenopi 4042</name>
    <dbReference type="NCBI Taxonomy" id="1299334"/>
    <lineage>
        <taxon>Bacteria</taxon>
        <taxon>Bacillati</taxon>
        <taxon>Actinomycetota</taxon>
        <taxon>Actinomycetes</taxon>
        <taxon>Mycobacteriales</taxon>
        <taxon>Mycobacteriaceae</taxon>
        <taxon>Mycobacterium</taxon>
    </lineage>
</organism>
<dbReference type="EMBL" id="JAOB01000073">
    <property type="protein sequence ID" value="EUA19208.1"/>
    <property type="molecule type" value="Genomic_DNA"/>
</dbReference>
<name>X7ZKI4_MYCXE</name>
<proteinExistence type="predicted"/>
<dbReference type="PATRIC" id="fig|1299334.3.peg.7972"/>
<sequence>MTSRVAAAVERALDDRQREATEEVERILAAAVRVMERVAPEPRVSAISSPKRDPRTRRSTATSPARTI</sequence>
<feature type="compositionally biased region" description="Low complexity" evidence="1">
    <location>
        <begin position="59"/>
        <end position="68"/>
    </location>
</feature>
<reference evidence="2" key="1">
    <citation type="submission" date="2014-01" db="EMBL/GenBank/DDBJ databases">
        <authorList>
            <person name="Brown-Elliot B."/>
            <person name="Wallace R."/>
            <person name="Lenaerts A."/>
            <person name="Ordway D."/>
            <person name="DeGroote M.A."/>
            <person name="Parker T."/>
            <person name="Sizemore C."/>
            <person name="Tallon L.J."/>
            <person name="Sadzewicz L.K."/>
            <person name="Sengamalay N."/>
            <person name="Fraser C.M."/>
            <person name="Hine E."/>
            <person name="Shefchek K.A."/>
            <person name="Das S.P."/>
            <person name="Tettelin H."/>
        </authorList>
    </citation>
    <scope>NUCLEOTIDE SEQUENCE [LARGE SCALE GENOMIC DNA]</scope>
    <source>
        <strain evidence="2">4042</strain>
    </source>
</reference>
<dbReference type="AlphaFoldDB" id="X7ZKI4"/>
<protein>
    <submittedName>
        <fullName evidence="2">Uncharacterized protein</fullName>
    </submittedName>
</protein>
<accession>X7ZKI4</accession>
<feature type="region of interest" description="Disordered" evidence="1">
    <location>
        <begin position="41"/>
        <end position="68"/>
    </location>
</feature>
<evidence type="ECO:0000313" key="2">
    <source>
        <dbReference type="EMBL" id="EUA19208.1"/>
    </source>
</evidence>
<comment type="caution">
    <text evidence="2">The sequence shown here is derived from an EMBL/GenBank/DDBJ whole genome shotgun (WGS) entry which is preliminary data.</text>
</comment>
<gene>
    <name evidence="2" type="ORF">I553_10366</name>
</gene>
<evidence type="ECO:0000256" key="1">
    <source>
        <dbReference type="SAM" id="MobiDB-lite"/>
    </source>
</evidence>